<sequence length="85" mass="9353">MEAGVPGFEAGSWFGILAPAHTPKDVVARLDRDIEAALRTPDMQARLIERGFQPAIKGPEAFSKYIGEEVRKWDRIVKQSGATAE</sequence>
<dbReference type="InterPro" id="IPR005064">
    <property type="entry name" value="BUG"/>
</dbReference>
<protein>
    <submittedName>
        <fullName evidence="2">Tripartite tricarboxylate transporter substrate-binding protein</fullName>
    </submittedName>
</protein>
<comment type="similarity">
    <text evidence="1">Belongs to the UPF0065 (bug) family.</text>
</comment>
<gene>
    <name evidence="2" type="ORF">WKW80_28670</name>
</gene>
<keyword evidence="3" id="KW-1185">Reference proteome</keyword>
<dbReference type="RefSeq" id="WP_340366991.1">
    <property type="nucleotide sequence ID" value="NZ_JBBKZV010000027.1"/>
</dbReference>
<comment type="caution">
    <text evidence="2">The sequence shown here is derived from an EMBL/GenBank/DDBJ whole genome shotgun (WGS) entry which is preliminary data.</text>
</comment>
<dbReference type="Pfam" id="PF03401">
    <property type="entry name" value="TctC"/>
    <property type="match status" value="1"/>
</dbReference>
<dbReference type="Gene3D" id="3.40.190.150">
    <property type="entry name" value="Bordetella uptake gene, domain 1"/>
    <property type="match status" value="1"/>
</dbReference>
<dbReference type="PANTHER" id="PTHR42928">
    <property type="entry name" value="TRICARBOXYLATE-BINDING PROTEIN"/>
    <property type="match status" value="1"/>
</dbReference>
<dbReference type="Proteomes" id="UP001363010">
    <property type="component" value="Unassembled WGS sequence"/>
</dbReference>
<dbReference type="EMBL" id="JBBKZV010000027">
    <property type="protein sequence ID" value="MEJ8825957.1"/>
    <property type="molecule type" value="Genomic_DNA"/>
</dbReference>
<name>A0ABU8W7C6_9BURK</name>
<proteinExistence type="inferred from homology"/>
<organism evidence="2 3">
    <name type="scientific">Variovorax humicola</name>
    <dbReference type="NCBI Taxonomy" id="1769758"/>
    <lineage>
        <taxon>Bacteria</taxon>
        <taxon>Pseudomonadati</taxon>
        <taxon>Pseudomonadota</taxon>
        <taxon>Betaproteobacteria</taxon>
        <taxon>Burkholderiales</taxon>
        <taxon>Comamonadaceae</taxon>
        <taxon>Variovorax</taxon>
    </lineage>
</organism>
<reference evidence="2 3" key="1">
    <citation type="submission" date="2024-03" db="EMBL/GenBank/DDBJ databases">
        <title>Novel species of the genus Variovorax.</title>
        <authorList>
            <person name="Liu Q."/>
            <person name="Xin Y.-H."/>
        </authorList>
    </citation>
    <scope>NUCLEOTIDE SEQUENCE [LARGE SCALE GENOMIC DNA]</scope>
    <source>
        <strain evidence="2 3">KACC 18501</strain>
    </source>
</reference>
<evidence type="ECO:0000313" key="3">
    <source>
        <dbReference type="Proteomes" id="UP001363010"/>
    </source>
</evidence>
<evidence type="ECO:0000313" key="2">
    <source>
        <dbReference type="EMBL" id="MEJ8825957.1"/>
    </source>
</evidence>
<dbReference type="PANTHER" id="PTHR42928:SF5">
    <property type="entry name" value="BLR1237 PROTEIN"/>
    <property type="match status" value="1"/>
</dbReference>
<accession>A0ABU8W7C6</accession>
<evidence type="ECO:0000256" key="1">
    <source>
        <dbReference type="ARBA" id="ARBA00006987"/>
    </source>
</evidence>
<dbReference type="InterPro" id="IPR042100">
    <property type="entry name" value="Bug_dom1"/>
</dbReference>